<feature type="non-terminal residue" evidence="1">
    <location>
        <position position="71"/>
    </location>
</feature>
<dbReference type="AlphaFoldDB" id="A0A097DBH4"/>
<accession>A0A097DBH4</accession>
<dbReference type="EMBL" id="KF961198">
    <property type="protein sequence ID" value="AIS92486.1"/>
    <property type="molecule type" value="Genomic_DNA"/>
</dbReference>
<reference evidence="1" key="1">
    <citation type="journal article" date="2014" name="Phytochemistry">
        <title>Multiple genes of mevalonate and non-mevalonate pathways contribute to high aconites content in an endangered medicinal herb, Aconitum heterophyllum Wall.</title>
        <authorList>
            <person name="Malhotra N."/>
            <person name="Kumar V."/>
            <person name="Sood H."/>
            <person name="Singh T.R."/>
            <person name="Chauhan R.S."/>
        </authorList>
    </citation>
    <scope>NUCLEOTIDE SEQUENCE</scope>
    <source>
        <tissue evidence="1">Leaf</tissue>
    </source>
</reference>
<feature type="non-terminal residue" evidence="1">
    <location>
        <position position="1"/>
    </location>
</feature>
<protein>
    <submittedName>
        <fullName evidence="1">Isopentyl pyrophosphate isomerise</fullName>
    </submittedName>
</protein>
<sequence>PLQEVVHNSPWRKFQTLLTSICLSQNLFQLLTVHIRVRYFIWVVHTIPYRESSAGTGCAIGTIVVQPRPPE</sequence>
<evidence type="ECO:0000313" key="1">
    <source>
        <dbReference type="EMBL" id="AIS92486.1"/>
    </source>
</evidence>
<name>A0A097DBH4_9MAGN</name>
<organism evidence="1">
    <name type="scientific">Aconitum heterophyllum</name>
    <dbReference type="NCBI Taxonomy" id="279769"/>
    <lineage>
        <taxon>Eukaryota</taxon>
        <taxon>Viridiplantae</taxon>
        <taxon>Streptophyta</taxon>
        <taxon>Embryophyta</taxon>
        <taxon>Tracheophyta</taxon>
        <taxon>Spermatophyta</taxon>
        <taxon>Magnoliopsida</taxon>
        <taxon>Ranunculales</taxon>
        <taxon>Ranunculaceae</taxon>
        <taxon>Ranunculoideae</taxon>
        <taxon>Delphinieae</taxon>
        <taxon>Aconitum</taxon>
    </lineage>
</organism>
<gene>
    <name evidence="1" type="primary">IPPI</name>
</gene>
<proteinExistence type="predicted"/>